<sequence>MEPDSGISLQRFSSRLAIASCGPGSPGGSLLDYVPIFGSRVSGISALRTFSWRRAPIAFFRPILARNVRGGWDWIAPGSLGPSSWHRFPLATFLVVGCWDGYWRSRLQSLLVLSAEYLE</sequence>
<accession>A0AAD3T4P5</accession>
<evidence type="ECO:0000313" key="2">
    <source>
        <dbReference type="Proteomes" id="UP001279734"/>
    </source>
</evidence>
<dbReference type="Proteomes" id="UP001279734">
    <property type="component" value="Unassembled WGS sequence"/>
</dbReference>
<keyword evidence="2" id="KW-1185">Reference proteome</keyword>
<proteinExistence type="predicted"/>
<dbReference type="AlphaFoldDB" id="A0AAD3T4P5"/>
<evidence type="ECO:0000313" key="1">
    <source>
        <dbReference type="EMBL" id="GMH22022.1"/>
    </source>
</evidence>
<gene>
    <name evidence="1" type="ORF">Nepgr_023865</name>
</gene>
<organism evidence="1 2">
    <name type="scientific">Nepenthes gracilis</name>
    <name type="common">Slender pitcher plant</name>
    <dbReference type="NCBI Taxonomy" id="150966"/>
    <lineage>
        <taxon>Eukaryota</taxon>
        <taxon>Viridiplantae</taxon>
        <taxon>Streptophyta</taxon>
        <taxon>Embryophyta</taxon>
        <taxon>Tracheophyta</taxon>
        <taxon>Spermatophyta</taxon>
        <taxon>Magnoliopsida</taxon>
        <taxon>eudicotyledons</taxon>
        <taxon>Gunneridae</taxon>
        <taxon>Pentapetalae</taxon>
        <taxon>Caryophyllales</taxon>
        <taxon>Nepenthaceae</taxon>
        <taxon>Nepenthes</taxon>
    </lineage>
</organism>
<dbReference type="EMBL" id="BSYO01000024">
    <property type="protein sequence ID" value="GMH22022.1"/>
    <property type="molecule type" value="Genomic_DNA"/>
</dbReference>
<name>A0AAD3T4P5_NEPGR</name>
<comment type="caution">
    <text evidence="1">The sequence shown here is derived from an EMBL/GenBank/DDBJ whole genome shotgun (WGS) entry which is preliminary data.</text>
</comment>
<reference evidence="1" key="1">
    <citation type="submission" date="2023-05" db="EMBL/GenBank/DDBJ databases">
        <title>Nepenthes gracilis genome sequencing.</title>
        <authorList>
            <person name="Fukushima K."/>
        </authorList>
    </citation>
    <scope>NUCLEOTIDE SEQUENCE</scope>
    <source>
        <strain evidence="1">SING2019-196</strain>
    </source>
</reference>
<protein>
    <submittedName>
        <fullName evidence="1">Uncharacterized protein</fullName>
    </submittedName>
</protein>